<comment type="caution">
    <text evidence="2">The sequence shown here is derived from an EMBL/GenBank/DDBJ whole genome shotgun (WGS) entry which is preliminary data.</text>
</comment>
<reference evidence="3" key="1">
    <citation type="submission" date="2017-09" db="EMBL/GenBank/DDBJ databases">
        <title>Depth-based differentiation of microbial function through sediment-hosted aquifers and enrichment of novel symbionts in the deep terrestrial subsurface.</title>
        <authorList>
            <person name="Probst A.J."/>
            <person name="Ladd B."/>
            <person name="Jarett J.K."/>
            <person name="Geller-Mcgrath D.E."/>
            <person name="Sieber C.M.K."/>
            <person name="Emerson J.B."/>
            <person name="Anantharaman K."/>
            <person name="Thomas B.C."/>
            <person name="Malmstrom R."/>
            <person name="Stieglmeier M."/>
            <person name="Klingl A."/>
            <person name="Woyke T."/>
            <person name="Ryan C.M."/>
            <person name="Banfield J.F."/>
        </authorList>
    </citation>
    <scope>NUCLEOTIDE SEQUENCE [LARGE SCALE GENOMIC DNA]</scope>
</reference>
<evidence type="ECO:0000313" key="3">
    <source>
        <dbReference type="Proteomes" id="UP000231474"/>
    </source>
</evidence>
<dbReference type="Proteomes" id="UP000231474">
    <property type="component" value="Unassembled WGS sequence"/>
</dbReference>
<organism evidence="2 3">
    <name type="scientific">Candidatus Shapirobacteria bacterium CG10_big_fil_rev_8_21_14_0_10_40_9</name>
    <dbReference type="NCBI Taxonomy" id="1974888"/>
    <lineage>
        <taxon>Bacteria</taxon>
        <taxon>Candidatus Shapironibacteriota</taxon>
    </lineage>
</organism>
<keyword evidence="1" id="KW-0472">Membrane</keyword>
<evidence type="ECO:0000256" key="1">
    <source>
        <dbReference type="SAM" id="Phobius"/>
    </source>
</evidence>
<name>A0A2M8L422_9BACT</name>
<accession>A0A2M8L422</accession>
<feature type="transmembrane region" description="Helical" evidence="1">
    <location>
        <begin position="90"/>
        <end position="115"/>
    </location>
</feature>
<gene>
    <name evidence="2" type="ORF">COU95_01055</name>
</gene>
<dbReference type="AlphaFoldDB" id="A0A2M8L422"/>
<keyword evidence="1" id="KW-1133">Transmembrane helix</keyword>
<evidence type="ECO:0000313" key="2">
    <source>
        <dbReference type="EMBL" id="PJE67679.1"/>
    </source>
</evidence>
<dbReference type="EMBL" id="PFEK01000020">
    <property type="protein sequence ID" value="PJE67679.1"/>
    <property type="molecule type" value="Genomic_DNA"/>
</dbReference>
<keyword evidence="1" id="KW-0812">Transmembrane</keyword>
<dbReference type="Pfam" id="PF18895">
    <property type="entry name" value="T4SS_pilin"/>
    <property type="match status" value="1"/>
</dbReference>
<sequence length="129" mass="13778">MKTLLAQTQVPLGTIGGEGLGPFGNRIWGQGPLAAVNDFILILSNIIGVMTIVAGIWFIFQFIIGGFGWLTAGGDKTAVENAQKRITNALIGLVIVIAAIFLIDLIGNLLGFKVLNPREVIYKMWPGGQ</sequence>
<protein>
    <submittedName>
        <fullName evidence="2">Uncharacterized protein</fullName>
    </submittedName>
</protein>
<proteinExistence type="predicted"/>
<feature type="transmembrane region" description="Helical" evidence="1">
    <location>
        <begin position="46"/>
        <end position="70"/>
    </location>
</feature>
<dbReference type="InterPro" id="IPR043993">
    <property type="entry name" value="T4SS_pilin"/>
</dbReference>